<keyword evidence="3" id="KW-1185">Reference proteome</keyword>
<gene>
    <name evidence="2" type="ORF">MBEHAL_1097</name>
</gene>
<organism evidence="2 3">
    <name type="scientific">Halarchaeum acidiphilum MH1-52-1</name>
    <dbReference type="NCBI Taxonomy" id="1261545"/>
    <lineage>
        <taxon>Archaea</taxon>
        <taxon>Methanobacteriati</taxon>
        <taxon>Methanobacteriota</taxon>
        <taxon>Stenosarchaea group</taxon>
        <taxon>Halobacteria</taxon>
        <taxon>Halobacteriales</taxon>
        <taxon>Halobacteriaceae</taxon>
    </lineage>
</organism>
<dbReference type="EMBL" id="BATA01000020">
    <property type="protein sequence ID" value="GAD52337.1"/>
    <property type="molecule type" value="Genomic_DNA"/>
</dbReference>
<protein>
    <submittedName>
        <fullName evidence="2">Uncharacterized protein</fullName>
    </submittedName>
</protein>
<comment type="caution">
    <text evidence="2">The sequence shown here is derived from an EMBL/GenBank/DDBJ whole genome shotgun (WGS) entry which is preliminary data.</text>
</comment>
<feature type="region of interest" description="Disordered" evidence="1">
    <location>
        <begin position="151"/>
        <end position="196"/>
    </location>
</feature>
<feature type="compositionally biased region" description="Basic and acidic residues" evidence="1">
    <location>
        <begin position="163"/>
        <end position="176"/>
    </location>
</feature>
<dbReference type="eggNOG" id="arCOG03906">
    <property type="taxonomic scope" value="Archaea"/>
</dbReference>
<reference evidence="2 3" key="1">
    <citation type="submission" date="2013-09" db="EMBL/GenBank/DDBJ databases">
        <title>Whole genome sequencing of Halarchaeum acidiphilum strain MH1-52-1.</title>
        <authorList>
            <person name="Shimane Y."/>
            <person name="Minegishi H."/>
            <person name="Nishi S."/>
            <person name="Echigo A."/>
            <person name="Shuto A."/>
            <person name="Konishi M."/>
            <person name="Ito T."/>
            <person name="Ohkuma M."/>
            <person name="Ohta Y."/>
            <person name="Nagano Y."/>
            <person name="Tsubouchi T."/>
            <person name="Mori K."/>
            <person name="Usui K."/>
            <person name="Kamekura M."/>
            <person name="Usami R."/>
            <person name="Takaki Y."/>
            <person name="Hatada Y."/>
        </authorList>
    </citation>
    <scope>NUCLEOTIDE SEQUENCE [LARGE SCALE GENOMIC DNA]</scope>
    <source>
        <strain evidence="2 3">JCM 16109</strain>
    </source>
</reference>
<accession>U2YUD8</accession>
<dbReference type="Proteomes" id="UP000016986">
    <property type="component" value="Unassembled WGS sequence"/>
</dbReference>
<name>U2YUD8_9EURY</name>
<feature type="compositionally biased region" description="Low complexity" evidence="1">
    <location>
        <begin position="183"/>
        <end position="194"/>
    </location>
</feature>
<proteinExistence type="predicted"/>
<evidence type="ECO:0000313" key="3">
    <source>
        <dbReference type="Proteomes" id="UP000016986"/>
    </source>
</evidence>
<evidence type="ECO:0000256" key="1">
    <source>
        <dbReference type="SAM" id="MobiDB-lite"/>
    </source>
</evidence>
<dbReference type="AlphaFoldDB" id="U2YUD8"/>
<evidence type="ECO:0000313" key="2">
    <source>
        <dbReference type="EMBL" id="GAD52337.1"/>
    </source>
</evidence>
<sequence length="302" mass="29778">MASRLFERTLYVPPNVTSSRIASLLVVVLAVVAALAMASGGAAAGVQLRAADVQITTVAANGSANATAPIPRDATLTVSGVTNRDPDRANVLVSLRATNGTAARLTQVETWDADGRWAATLNASGLSPGAYTVTATTGDATSVREVRIAAASADESATANGTGEERTANGTAEERTITTGSMANGTPTNATTPNDSSVDLVLGATTATTSHASTARSGGANGSANTTLNGTTTMSATNATTLNGSMATNATTLNGSMTTNATTAAATSSTTGAGSPGFGASLGVAALMASCLLARVFRTRSA</sequence>